<dbReference type="RefSeq" id="WP_004529620.1">
    <property type="nucleotide sequence ID" value="NZ_CM000833.1"/>
</dbReference>
<organism evidence="1">
    <name type="scientific">Burkholderia pseudomallei 1710a</name>
    <dbReference type="NCBI Taxonomy" id="320371"/>
    <lineage>
        <taxon>Bacteria</taxon>
        <taxon>Pseudomonadati</taxon>
        <taxon>Pseudomonadota</taxon>
        <taxon>Betaproteobacteria</taxon>
        <taxon>Burkholderiales</taxon>
        <taxon>Burkholderiaceae</taxon>
        <taxon>Burkholderia</taxon>
        <taxon>pseudomallei group</taxon>
    </lineage>
</organism>
<sequence>MKYTSDHYAGVKFGALYGFSNAANFADNRARRRMRGVRIRDRQERRDVRLPAALALCAARHR</sequence>
<name>A0A0E1VUN8_BURPE</name>
<reference evidence="1" key="1">
    <citation type="submission" date="2009-05" db="EMBL/GenBank/DDBJ databases">
        <authorList>
            <person name="Harkins D.M."/>
            <person name="DeShazer D."/>
            <person name="Woods D.E."/>
            <person name="Brinkac L.M."/>
            <person name="Brown K.A."/>
            <person name="Hung G.C."/>
            <person name="Tuanyok A."/>
            <person name="Zhang B."/>
            <person name="Nierman W.C."/>
        </authorList>
    </citation>
    <scope>NUCLEOTIDE SEQUENCE [LARGE SCALE GENOMIC DNA]</scope>
    <source>
        <strain evidence="1">1710a</strain>
    </source>
</reference>
<proteinExistence type="predicted"/>
<evidence type="ECO:0000313" key="1">
    <source>
        <dbReference type="EMBL" id="EET03711.1"/>
    </source>
</evidence>
<dbReference type="Proteomes" id="UP000001812">
    <property type="component" value="Chromosome II"/>
</dbReference>
<dbReference type="AlphaFoldDB" id="A0A0E1VUN8"/>
<gene>
    <name evidence="1" type="ORF">BURPS1710A_A2599</name>
</gene>
<accession>A0A0E1VUN8</accession>
<dbReference type="HOGENOM" id="CLU_2895359_0_0_4"/>
<protein>
    <submittedName>
        <fullName evidence="1">Conserved domain protein</fullName>
    </submittedName>
</protein>
<dbReference type="EMBL" id="CM000833">
    <property type="protein sequence ID" value="EET03711.1"/>
    <property type="molecule type" value="Genomic_DNA"/>
</dbReference>